<dbReference type="Gene3D" id="3.90.132.10">
    <property type="entry name" value="Leishmanolysin , domain 2"/>
    <property type="match status" value="1"/>
</dbReference>
<keyword evidence="4 17" id="KW-0645">Protease</keyword>
<dbReference type="PANTHER" id="PTHR10942:SF0">
    <property type="entry name" value="LEISHMANOLYSIN-LIKE PEPTIDASE"/>
    <property type="match status" value="1"/>
</dbReference>
<keyword evidence="9" id="KW-0130">Cell adhesion</keyword>
<evidence type="ECO:0000313" key="20">
    <source>
        <dbReference type="Proteomes" id="UP000283634"/>
    </source>
</evidence>
<evidence type="ECO:0000256" key="12">
    <source>
        <dbReference type="ARBA" id="ARBA00023145"/>
    </source>
</evidence>
<dbReference type="Proteomes" id="UP000283634">
    <property type="component" value="Unassembled WGS sequence"/>
</dbReference>
<dbReference type="VEuPathDB" id="TriTrypDB:TRSC58_06884"/>
<sequence length="725" mass="76295">MTCRLLQPTPFLPLALALLLLAMCCAAGCLAAADRRAFDEVLRRSVRPSTAVLREVPRRGQGAMQAYTVATAGDEDDGWAPIRIKVFTEDLEKESRGRKKRYCEAAGDKCTNYLGATITCSITDVLSGEKKQRYKETIIPGAVKLHAERLLVKPVAEGVSVGRNPGGPCEHFTIPVVHKQKGVADADMVIYAAAGPFSEDIPAWAGTCVKWDDFRPSVGVMDFNPAYLTASAWSVRVAAHEMAHALGFNQENMEHKGMVKSESTVRGVRRKMVTGHNVKVRAAAHFSCGSAEGMELEKDDTGAQRKMPHWEERSARDELMAPTVGAGYYTALTLAVFADLGYYRVNWSMAEPMAWGNNTDCDFLTTKCSRTEQLAKKYPHMFCDEKDNTTLRCSSDRRHVGTCTAYVVDAQGSVSEKDVCPVISTRFYSALSGGPSNACGGASEQTFPGSLTGSGSLCLDAEALKVENSGGKKIEGVCADVHCEGGAVKVKYLGANEFVLCPEGSAIEVVPNGYLQGGKLKCPKYAEVCTIAADGSSLVIPSVLQDVEGKGEEEQKRQEEEVQPPESLSDVSPPAESPLGAAVDAGGGGVPSTPKVEAGAVGLDTEAAAEPEEGAKGPDGAVAPAHPAAASPPSGGASSSPGEAAAPKESDSETAGTTATPKTTALTTSPTSTPTASANSSDFRKKLEEVVQRVGSDASVAAAAVDLSRFVFFAVAVAAVVVQPV</sequence>
<comment type="caution">
    <text evidence="19">The sequence shown here is derived from an EMBL/GenBank/DDBJ whole genome shotgun (WGS) entry which is preliminary data.</text>
</comment>
<dbReference type="GeneID" id="40334292"/>
<keyword evidence="8 16" id="KW-0862">Zinc</keyword>
<comment type="catalytic activity">
    <reaction evidence="1">
        <text>Preference for hydrophobic residues at P1 and P1' and basic residues at P2' and P3'. A model nonapeptide is cleaved at -Ala-Tyr-|-Leu-Lys-Lys-.</text>
        <dbReference type="EC" id="3.4.24.36"/>
    </reaction>
</comment>
<dbReference type="OrthoDB" id="527990at2759"/>
<keyword evidence="14" id="KW-0325">Glycoprotein</keyword>
<feature type="compositionally biased region" description="Low complexity" evidence="18">
    <location>
        <begin position="618"/>
        <end position="645"/>
    </location>
</feature>
<dbReference type="Pfam" id="PF01457">
    <property type="entry name" value="Peptidase_M8"/>
    <property type="match status" value="1"/>
</dbReference>
<dbReference type="EMBL" id="MKGL01000929">
    <property type="protein sequence ID" value="RNE95172.1"/>
    <property type="molecule type" value="Genomic_DNA"/>
</dbReference>
<evidence type="ECO:0000256" key="10">
    <source>
        <dbReference type="ARBA" id="ARBA00023049"/>
    </source>
</evidence>
<dbReference type="Gene3D" id="3.10.170.20">
    <property type="match status" value="1"/>
</dbReference>
<dbReference type="Gene3D" id="2.30.34.10">
    <property type="entry name" value="Leishmanolysin domain 4"/>
    <property type="match status" value="1"/>
</dbReference>
<reference evidence="19 20" key="1">
    <citation type="journal article" date="2018" name="BMC Genomics">
        <title>Genomic comparison of Trypanosoma conorhini and Trypanosoma rangeli to Trypanosoma cruzi strains of high and low virulence.</title>
        <authorList>
            <person name="Bradwell K.R."/>
            <person name="Koparde V.N."/>
            <person name="Matveyev A.V."/>
            <person name="Serrano M.G."/>
            <person name="Alves J.M."/>
            <person name="Parikh H."/>
            <person name="Huang B."/>
            <person name="Lee V."/>
            <person name="Espinosa-Alvarez O."/>
            <person name="Ortiz P.A."/>
            <person name="Costa-Martins A.G."/>
            <person name="Teixeira M.M."/>
            <person name="Buck G.A."/>
        </authorList>
    </citation>
    <scope>NUCLEOTIDE SEQUENCE [LARGE SCALE GENOMIC DNA]</scope>
    <source>
        <strain evidence="19 20">AM80</strain>
    </source>
</reference>
<evidence type="ECO:0000256" key="17">
    <source>
        <dbReference type="RuleBase" id="RU366077"/>
    </source>
</evidence>
<feature type="region of interest" description="Disordered" evidence="18">
    <location>
        <begin position="611"/>
        <end position="683"/>
    </location>
</feature>
<keyword evidence="11" id="KW-0472">Membrane</keyword>
<dbReference type="RefSeq" id="XP_029233158.1">
    <property type="nucleotide sequence ID" value="XM_029386986.1"/>
</dbReference>
<evidence type="ECO:0000256" key="18">
    <source>
        <dbReference type="SAM" id="MobiDB-lite"/>
    </source>
</evidence>
<feature type="region of interest" description="Disordered" evidence="18">
    <location>
        <begin position="548"/>
        <end position="597"/>
    </location>
</feature>
<feature type="chain" id="PRO_5023964139" description="Leishmanolysin-like peptidase" evidence="17">
    <location>
        <begin position="32"/>
        <end position="725"/>
    </location>
</feature>
<dbReference type="GO" id="GO:0005737">
    <property type="term" value="C:cytoplasm"/>
    <property type="evidence" value="ECO:0007669"/>
    <property type="project" value="TreeGrafter"/>
</dbReference>
<comment type="cofactor">
    <cofactor evidence="16 17">
        <name>Zn(2+)</name>
        <dbReference type="ChEBI" id="CHEBI:29105"/>
    </cofactor>
    <text evidence="16 17">Binds 1 zinc ion per subunit.</text>
</comment>
<dbReference type="PANTHER" id="PTHR10942">
    <property type="entry name" value="LEISHMANOLYSIN-LIKE PEPTIDASE"/>
    <property type="match status" value="1"/>
</dbReference>
<organism evidence="19 20">
    <name type="scientific">Trypanosoma rangeli</name>
    <dbReference type="NCBI Taxonomy" id="5698"/>
    <lineage>
        <taxon>Eukaryota</taxon>
        <taxon>Discoba</taxon>
        <taxon>Euglenozoa</taxon>
        <taxon>Kinetoplastea</taxon>
        <taxon>Metakinetoplastina</taxon>
        <taxon>Trypanosomatida</taxon>
        <taxon>Trypanosomatidae</taxon>
        <taxon>Trypanosoma</taxon>
        <taxon>Herpetosoma</taxon>
    </lineage>
</organism>
<feature type="binding site" evidence="16">
    <location>
        <position position="244"/>
    </location>
    <ligand>
        <name>Zn(2+)</name>
        <dbReference type="ChEBI" id="CHEBI:29105"/>
        <note>catalytic</note>
    </ligand>
</feature>
<feature type="active site" evidence="15">
    <location>
        <position position="241"/>
    </location>
</feature>
<dbReference type="GO" id="GO:0006508">
    <property type="term" value="P:proteolysis"/>
    <property type="evidence" value="ECO:0007669"/>
    <property type="project" value="UniProtKB-KW"/>
</dbReference>
<dbReference type="GO" id="GO:0007155">
    <property type="term" value="P:cell adhesion"/>
    <property type="evidence" value="ECO:0007669"/>
    <property type="project" value="UniProtKB-KW"/>
</dbReference>
<feature type="compositionally biased region" description="Basic and acidic residues" evidence="18">
    <location>
        <begin position="548"/>
        <end position="560"/>
    </location>
</feature>
<dbReference type="PRINTS" id="PR00782">
    <property type="entry name" value="LSHMANOLYSIN"/>
</dbReference>
<keyword evidence="7 17" id="KW-0378">Hydrolase</keyword>
<feature type="compositionally biased region" description="Low complexity" evidence="18">
    <location>
        <begin position="654"/>
        <end position="681"/>
    </location>
</feature>
<evidence type="ECO:0000256" key="6">
    <source>
        <dbReference type="ARBA" id="ARBA00022729"/>
    </source>
</evidence>
<accession>A0A3R7N289</accession>
<keyword evidence="5 16" id="KW-0479">Metal-binding</keyword>
<evidence type="ECO:0000256" key="2">
    <source>
        <dbReference type="ARBA" id="ARBA00004370"/>
    </source>
</evidence>
<feature type="binding site" evidence="16">
    <location>
        <position position="240"/>
    </location>
    <ligand>
        <name>Zn(2+)</name>
        <dbReference type="ChEBI" id="CHEBI:29105"/>
        <note>catalytic</note>
    </ligand>
</feature>
<evidence type="ECO:0000256" key="4">
    <source>
        <dbReference type="ARBA" id="ARBA00022670"/>
    </source>
</evidence>
<dbReference type="EC" id="3.4.24.-" evidence="17"/>
<dbReference type="OMA" id="NQENMEH"/>
<evidence type="ECO:0000256" key="3">
    <source>
        <dbReference type="ARBA" id="ARBA00005860"/>
    </source>
</evidence>
<protein>
    <recommendedName>
        <fullName evidence="17">Leishmanolysin-like peptidase</fullName>
        <ecNumber evidence="17">3.4.24.-</ecNumber>
    </recommendedName>
</protein>
<evidence type="ECO:0000256" key="5">
    <source>
        <dbReference type="ARBA" id="ARBA00022723"/>
    </source>
</evidence>
<dbReference type="InterPro" id="IPR001577">
    <property type="entry name" value="Peptidase_M8"/>
</dbReference>
<keyword evidence="6 17" id="KW-0732">Signal</keyword>
<feature type="binding site" evidence="16">
    <location>
        <position position="309"/>
    </location>
    <ligand>
        <name>Zn(2+)</name>
        <dbReference type="ChEBI" id="CHEBI:29105"/>
        <note>catalytic</note>
    </ligand>
</feature>
<evidence type="ECO:0000256" key="11">
    <source>
        <dbReference type="ARBA" id="ARBA00023136"/>
    </source>
</evidence>
<evidence type="ECO:0000256" key="1">
    <source>
        <dbReference type="ARBA" id="ARBA00001249"/>
    </source>
</evidence>
<dbReference type="GO" id="GO:0046872">
    <property type="term" value="F:metal ion binding"/>
    <property type="evidence" value="ECO:0007669"/>
    <property type="project" value="UniProtKB-KW"/>
</dbReference>
<keyword evidence="20" id="KW-1185">Reference proteome</keyword>
<name>A0A3R7N289_TRYRA</name>
<evidence type="ECO:0000256" key="15">
    <source>
        <dbReference type="PIRSR" id="PIRSR601577-1"/>
    </source>
</evidence>
<evidence type="ECO:0000256" key="9">
    <source>
        <dbReference type="ARBA" id="ARBA00022889"/>
    </source>
</evidence>
<gene>
    <name evidence="19" type="ORF">TraAM80_10359</name>
</gene>
<keyword evidence="13" id="KW-1015">Disulfide bond</keyword>
<evidence type="ECO:0000256" key="13">
    <source>
        <dbReference type="ARBA" id="ARBA00023157"/>
    </source>
</evidence>
<proteinExistence type="inferred from homology"/>
<evidence type="ECO:0000256" key="16">
    <source>
        <dbReference type="PIRSR" id="PIRSR601577-2"/>
    </source>
</evidence>
<dbReference type="AlphaFoldDB" id="A0A3R7N289"/>
<dbReference type="GO" id="GO:0004222">
    <property type="term" value="F:metalloendopeptidase activity"/>
    <property type="evidence" value="ECO:0007669"/>
    <property type="project" value="UniProtKB-UniRule"/>
</dbReference>
<dbReference type="SUPFAM" id="SSF55486">
    <property type="entry name" value="Metalloproteases ('zincins'), catalytic domain"/>
    <property type="match status" value="1"/>
</dbReference>
<keyword evidence="10 16" id="KW-0482">Metalloprotease</keyword>
<evidence type="ECO:0000313" key="19">
    <source>
        <dbReference type="EMBL" id="RNE95172.1"/>
    </source>
</evidence>
<keyword evidence="12" id="KW-0865">Zymogen</keyword>
<comment type="similarity">
    <text evidence="3 17">Belongs to the peptidase M8 family.</text>
</comment>
<comment type="subcellular location">
    <subcellularLocation>
        <location evidence="2">Membrane</location>
    </subcellularLocation>
</comment>
<feature type="signal peptide" evidence="17">
    <location>
        <begin position="1"/>
        <end position="31"/>
    </location>
</feature>
<evidence type="ECO:0000256" key="7">
    <source>
        <dbReference type="ARBA" id="ARBA00022801"/>
    </source>
</evidence>
<dbReference type="GO" id="GO:0016020">
    <property type="term" value="C:membrane"/>
    <property type="evidence" value="ECO:0007669"/>
    <property type="project" value="UniProtKB-SubCell"/>
</dbReference>
<dbReference type="Gene3D" id="2.10.55.10">
    <property type="entry name" value="Leishmanolysin domain 3"/>
    <property type="match status" value="1"/>
</dbReference>
<evidence type="ECO:0000256" key="14">
    <source>
        <dbReference type="ARBA" id="ARBA00023180"/>
    </source>
</evidence>
<evidence type="ECO:0000256" key="8">
    <source>
        <dbReference type="ARBA" id="ARBA00022833"/>
    </source>
</evidence>